<comment type="subcellular location">
    <subcellularLocation>
        <location evidence="1">Cell membrane</location>
        <topology evidence="1">Peripheral membrane protein</topology>
    </subcellularLocation>
</comment>
<dbReference type="InterPro" id="IPR027417">
    <property type="entry name" value="P-loop_NTPase"/>
</dbReference>
<name>A0A3P1VAQ0_9ACTO</name>
<dbReference type="InterPro" id="IPR003439">
    <property type="entry name" value="ABC_transporter-like_ATP-bd"/>
</dbReference>
<dbReference type="SUPFAM" id="SSF52540">
    <property type="entry name" value="P-loop containing nucleoside triphosphate hydrolases"/>
    <property type="match status" value="1"/>
</dbReference>
<evidence type="ECO:0000256" key="5">
    <source>
        <dbReference type="ARBA" id="ARBA00022840"/>
    </source>
</evidence>
<dbReference type="GO" id="GO:0046677">
    <property type="term" value="P:response to antibiotic"/>
    <property type="evidence" value="ECO:0007669"/>
    <property type="project" value="UniProtKB-KW"/>
</dbReference>
<accession>A0A3P1VAQ0</accession>
<dbReference type="GO" id="GO:0005886">
    <property type="term" value="C:plasma membrane"/>
    <property type="evidence" value="ECO:0007669"/>
    <property type="project" value="UniProtKB-SubCell"/>
</dbReference>
<evidence type="ECO:0000259" key="8">
    <source>
        <dbReference type="PROSITE" id="PS50893"/>
    </source>
</evidence>
<dbReference type="Gene3D" id="3.40.50.300">
    <property type="entry name" value="P-loop containing nucleotide triphosphate hydrolases"/>
    <property type="match status" value="1"/>
</dbReference>
<dbReference type="SMART" id="SM00382">
    <property type="entry name" value="AAA"/>
    <property type="match status" value="1"/>
</dbReference>
<dbReference type="OrthoDB" id="9804819at2"/>
<evidence type="ECO:0000313" key="9">
    <source>
        <dbReference type="EMBL" id="RRD30580.1"/>
    </source>
</evidence>
<evidence type="ECO:0000256" key="6">
    <source>
        <dbReference type="ARBA" id="ARBA00023251"/>
    </source>
</evidence>
<keyword evidence="3" id="KW-0813">Transport</keyword>
<keyword evidence="4" id="KW-0547">Nucleotide-binding</keyword>
<keyword evidence="10" id="KW-1185">Reference proteome</keyword>
<comment type="caution">
    <text evidence="9">The sequence shown here is derived from an EMBL/GenBank/DDBJ whole genome shotgun (WGS) entry which is preliminary data.</text>
</comment>
<gene>
    <name evidence="9" type="ORF">EII10_00155</name>
</gene>
<dbReference type="GO" id="GO:0005524">
    <property type="term" value="F:ATP binding"/>
    <property type="evidence" value="ECO:0007669"/>
    <property type="project" value="UniProtKB-KW"/>
</dbReference>
<evidence type="ECO:0000256" key="1">
    <source>
        <dbReference type="ARBA" id="ARBA00004202"/>
    </source>
</evidence>
<evidence type="ECO:0000256" key="4">
    <source>
        <dbReference type="ARBA" id="ARBA00022741"/>
    </source>
</evidence>
<keyword evidence="5 9" id="KW-0067">ATP-binding</keyword>
<sequence>MRSPPLITESACLWGLVVTSSGMTVEELFVNIKGDAILKGVTLSCSGGITALLGVNGSGKSTLLRAVMGLVPIASGTVRVVGYEVPCQVKLARRQMGYLAQRSSFPGRMTTLEALDYAAWLQKMEPRRSWKRIEELLEGFSLGELRHQRVGALSGGTLQRLLLAQAIIHEPSLLLLDEPTVGLDLTQQAAFRSITAELARESTVVLATHHSEDVERLADRAVLLSGGRLIWDGSVGDLEALSAGSCYGADRGSRIEASIAELVESDDDGDGGSVREGRQPQEVSS</sequence>
<dbReference type="InterPro" id="IPR050763">
    <property type="entry name" value="ABC_transporter_ATP-binding"/>
</dbReference>
<dbReference type="PROSITE" id="PS50893">
    <property type="entry name" value="ABC_TRANSPORTER_2"/>
    <property type="match status" value="1"/>
</dbReference>
<evidence type="ECO:0000256" key="3">
    <source>
        <dbReference type="ARBA" id="ARBA00022448"/>
    </source>
</evidence>
<dbReference type="GO" id="GO:0016887">
    <property type="term" value="F:ATP hydrolysis activity"/>
    <property type="evidence" value="ECO:0007669"/>
    <property type="project" value="InterPro"/>
</dbReference>
<organism evidence="9 10">
    <name type="scientific">Actinomyces bowdenii</name>
    <dbReference type="NCBI Taxonomy" id="131109"/>
    <lineage>
        <taxon>Bacteria</taxon>
        <taxon>Bacillati</taxon>
        <taxon>Actinomycetota</taxon>
        <taxon>Actinomycetes</taxon>
        <taxon>Actinomycetales</taxon>
        <taxon>Actinomycetaceae</taxon>
        <taxon>Actinomyces</taxon>
    </lineage>
</organism>
<protein>
    <submittedName>
        <fullName evidence="9">ABC transporter ATP-binding protein</fullName>
    </submittedName>
</protein>
<dbReference type="PANTHER" id="PTHR42711">
    <property type="entry name" value="ABC TRANSPORTER ATP-BINDING PROTEIN"/>
    <property type="match status" value="1"/>
</dbReference>
<dbReference type="PANTHER" id="PTHR42711:SF5">
    <property type="entry name" value="ABC TRANSPORTER ATP-BINDING PROTEIN NATA"/>
    <property type="match status" value="1"/>
</dbReference>
<dbReference type="Proteomes" id="UP000271272">
    <property type="component" value="Unassembled WGS sequence"/>
</dbReference>
<feature type="region of interest" description="Disordered" evidence="7">
    <location>
        <begin position="262"/>
        <end position="285"/>
    </location>
</feature>
<reference evidence="9 10" key="1">
    <citation type="submission" date="2018-11" db="EMBL/GenBank/DDBJ databases">
        <title>Genomes From Bacteria Associated with the Canine Oral Cavity: a Test Case for Automated Genome-Based Taxonomic Assignment.</title>
        <authorList>
            <person name="Coil D.A."/>
            <person name="Jospin G."/>
            <person name="Darling A.E."/>
            <person name="Wallis C."/>
            <person name="Davis I.J."/>
            <person name="Harris S."/>
            <person name="Eisen J.A."/>
            <person name="Holcombe L.J."/>
            <person name="O'Flynn C."/>
        </authorList>
    </citation>
    <scope>NUCLEOTIDE SEQUENCE [LARGE SCALE GENOMIC DNA]</scope>
    <source>
        <strain evidence="9 10">OH5050</strain>
    </source>
</reference>
<evidence type="ECO:0000256" key="7">
    <source>
        <dbReference type="SAM" id="MobiDB-lite"/>
    </source>
</evidence>
<proteinExistence type="inferred from homology"/>
<dbReference type="AlphaFoldDB" id="A0A3P1VAQ0"/>
<dbReference type="Pfam" id="PF00005">
    <property type="entry name" value="ABC_tran"/>
    <property type="match status" value="1"/>
</dbReference>
<evidence type="ECO:0000313" key="10">
    <source>
        <dbReference type="Proteomes" id="UP000271272"/>
    </source>
</evidence>
<feature type="domain" description="ABC transporter" evidence="8">
    <location>
        <begin position="23"/>
        <end position="251"/>
    </location>
</feature>
<dbReference type="InterPro" id="IPR003593">
    <property type="entry name" value="AAA+_ATPase"/>
</dbReference>
<dbReference type="EMBL" id="RQZC01000001">
    <property type="protein sequence ID" value="RRD30580.1"/>
    <property type="molecule type" value="Genomic_DNA"/>
</dbReference>
<evidence type="ECO:0000256" key="2">
    <source>
        <dbReference type="ARBA" id="ARBA00005417"/>
    </source>
</evidence>
<comment type="similarity">
    <text evidence="2">Belongs to the ABC transporter superfamily.</text>
</comment>
<keyword evidence="6" id="KW-0046">Antibiotic resistance</keyword>